<evidence type="ECO:0000313" key="2">
    <source>
        <dbReference type="EMBL" id="ETO27748.1"/>
    </source>
</evidence>
<gene>
    <name evidence="2" type="ORF">RFI_09385</name>
</gene>
<feature type="region of interest" description="Disordered" evidence="1">
    <location>
        <begin position="1"/>
        <end position="20"/>
    </location>
</feature>
<dbReference type="EMBL" id="ASPP01007066">
    <property type="protein sequence ID" value="ETO27748.1"/>
    <property type="molecule type" value="Genomic_DNA"/>
</dbReference>
<evidence type="ECO:0000313" key="3">
    <source>
        <dbReference type="Proteomes" id="UP000023152"/>
    </source>
</evidence>
<dbReference type="Proteomes" id="UP000023152">
    <property type="component" value="Unassembled WGS sequence"/>
</dbReference>
<evidence type="ECO:0000256" key="1">
    <source>
        <dbReference type="SAM" id="MobiDB-lite"/>
    </source>
</evidence>
<dbReference type="AlphaFoldDB" id="X6NP97"/>
<protein>
    <submittedName>
        <fullName evidence="2">Uncharacterized protein</fullName>
    </submittedName>
</protein>
<proteinExistence type="predicted"/>
<keyword evidence="3" id="KW-1185">Reference proteome</keyword>
<organism evidence="2 3">
    <name type="scientific">Reticulomyxa filosa</name>
    <dbReference type="NCBI Taxonomy" id="46433"/>
    <lineage>
        <taxon>Eukaryota</taxon>
        <taxon>Sar</taxon>
        <taxon>Rhizaria</taxon>
        <taxon>Retaria</taxon>
        <taxon>Foraminifera</taxon>
        <taxon>Monothalamids</taxon>
        <taxon>Reticulomyxidae</taxon>
        <taxon>Reticulomyxa</taxon>
    </lineage>
</organism>
<sequence length="179" mass="20614">MPQKEAETNGNNPGPSGDKKDEEIVIYDRTFFKKNNVCYSSERPTAWNCIRILWCGCAEPTQHITTKYIKENRWKGCARETNSLAMENIYDVRRQQTLCFVCLNGLPCCACCNDMGDIVLYVTDETERLSSGKHSQWLLVDVANSLKVHERLTAHLQTLHADWRKTGRQMGRKLKQVEK</sequence>
<comment type="caution">
    <text evidence="2">The sequence shown here is derived from an EMBL/GenBank/DDBJ whole genome shotgun (WGS) entry which is preliminary data.</text>
</comment>
<reference evidence="2 3" key="1">
    <citation type="journal article" date="2013" name="Curr. Biol.">
        <title>The Genome of the Foraminiferan Reticulomyxa filosa.</title>
        <authorList>
            <person name="Glockner G."/>
            <person name="Hulsmann N."/>
            <person name="Schleicher M."/>
            <person name="Noegel A.A."/>
            <person name="Eichinger L."/>
            <person name="Gallinger C."/>
            <person name="Pawlowski J."/>
            <person name="Sierra R."/>
            <person name="Euteneuer U."/>
            <person name="Pillet L."/>
            <person name="Moustafa A."/>
            <person name="Platzer M."/>
            <person name="Groth M."/>
            <person name="Szafranski K."/>
            <person name="Schliwa M."/>
        </authorList>
    </citation>
    <scope>NUCLEOTIDE SEQUENCE [LARGE SCALE GENOMIC DNA]</scope>
</reference>
<name>X6NP97_RETFI</name>
<accession>X6NP97</accession>